<gene>
    <name evidence="6" type="ORF">BJY24_002369</name>
</gene>
<evidence type="ECO:0000256" key="4">
    <source>
        <dbReference type="PROSITE-ProRule" id="PRU00335"/>
    </source>
</evidence>
<dbReference type="PROSITE" id="PS50977">
    <property type="entry name" value="HTH_TETR_2"/>
    <property type="match status" value="1"/>
</dbReference>
<keyword evidence="1" id="KW-0805">Transcription regulation</keyword>
<name>A0A7W9UHW0_9NOCA</name>
<feature type="domain" description="HTH tetR-type" evidence="5">
    <location>
        <begin position="15"/>
        <end position="76"/>
    </location>
</feature>
<protein>
    <submittedName>
        <fullName evidence="6">AcrR family transcriptional regulator</fullName>
    </submittedName>
</protein>
<dbReference type="Pfam" id="PF00440">
    <property type="entry name" value="TetR_N"/>
    <property type="match status" value="1"/>
</dbReference>
<evidence type="ECO:0000259" key="5">
    <source>
        <dbReference type="PROSITE" id="PS50977"/>
    </source>
</evidence>
<keyword evidence="2 4" id="KW-0238">DNA-binding</keyword>
<proteinExistence type="predicted"/>
<evidence type="ECO:0000313" key="7">
    <source>
        <dbReference type="Proteomes" id="UP000540412"/>
    </source>
</evidence>
<keyword evidence="3" id="KW-0804">Transcription</keyword>
<reference evidence="6 7" key="1">
    <citation type="submission" date="2020-08" db="EMBL/GenBank/DDBJ databases">
        <title>Sequencing the genomes of 1000 actinobacteria strains.</title>
        <authorList>
            <person name="Klenk H.-P."/>
        </authorList>
    </citation>
    <scope>NUCLEOTIDE SEQUENCE [LARGE SCALE GENOMIC DNA]</scope>
    <source>
        <strain evidence="6 7">DSM 43582</strain>
    </source>
</reference>
<feature type="DNA-binding region" description="H-T-H motif" evidence="4">
    <location>
        <begin position="39"/>
        <end position="58"/>
    </location>
</feature>
<dbReference type="SUPFAM" id="SSF48498">
    <property type="entry name" value="Tetracyclin repressor-like, C-terminal domain"/>
    <property type="match status" value="1"/>
</dbReference>
<dbReference type="Proteomes" id="UP000540412">
    <property type="component" value="Unassembled WGS sequence"/>
</dbReference>
<evidence type="ECO:0000313" key="6">
    <source>
        <dbReference type="EMBL" id="MBB5913502.1"/>
    </source>
</evidence>
<dbReference type="InterPro" id="IPR025996">
    <property type="entry name" value="MT1864/Rv1816-like_C"/>
</dbReference>
<dbReference type="GO" id="GO:0003700">
    <property type="term" value="F:DNA-binding transcription factor activity"/>
    <property type="evidence" value="ECO:0007669"/>
    <property type="project" value="TreeGrafter"/>
</dbReference>
<dbReference type="InterPro" id="IPR050109">
    <property type="entry name" value="HTH-type_TetR-like_transc_reg"/>
</dbReference>
<dbReference type="InterPro" id="IPR036271">
    <property type="entry name" value="Tet_transcr_reg_TetR-rel_C_sf"/>
</dbReference>
<evidence type="ECO:0000256" key="2">
    <source>
        <dbReference type="ARBA" id="ARBA00023125"/>
    </source>
</evidence>
<dbReference type="AlphaFoldDB" id="A0A7W9UHW0"/>
<dbReference type="GO" id="GO:0000976">
    <property type="term" value="F:transcription cis-regulatory region binding"/>
    <property type="evidence" value="ECO:0007669"/>
    <property type="project" value="TreeGrafter"/>
</dbReference>
<dbReference type="Pfam" id="PF13305">
    <property type="entry name" value="TetR_C_33"/>
    <property type="match status" value="1"/>
</dbReference>
<sequence length="229" mass="24402">MMCPRRPRSARGTGDRLRAEILDATRDLLSHTGNADAVSIRDVSRVVGVSAPSIYRHFADKDTLIDAAVAQVFENLDAAVAAATDPAQSPITRMREQGMAYVRFALEHPGQYRVATAGTSGDGPRAVDQVMGSGAFRRFSETVQEAMDDGAIAPGDPLPVVLELWAAAHGIASLLIAKPYLPWGDAEAVADRVLGAACVGHAVLDIMGDGTFPGPDEAARWLAELRERR</sequence>
<dbReference type="EMBL" id="JACHIT010000001">
    <property type="protein sequence ID" value="MBB5913502.1"/>
    <property type="molecule type" value="Genomic_DNA"/>
</dbReference>
<dbReference type="SUPFAM" id="SSF46689">
    <property type="entry name" value="Homeodomain-like"/>
    <property type="match status" value="1"/>
</dbReference>
<dbReference type="PANTHER" id="PTHR30055:SF234">
    <property type="entry name" value="HTH-TYPE TRANSCRIPTIONAL REGULATOR BETI"/>
    <property type="match status" value="1"/>
</dbReference>
<accession>A0A7W9UHW0</accession>
<evidence type="ECO:0000256" key="1">
    <source>
        <dbReference type="ARBA" id="ARBA00023015"/>
    </source>
</evidence>
<organism evidence="6 7">
    <name type="scientific">Nocardia transvalensis</name>
    <dbReference type="NCBI Taxonomy" id="37333"/>
    <lineage>
        <taxon>Bacteria</taxon>
        <taxon>Bacillati</taxon>
        <taxon>Actinomycetota</taxon>
        <taxon>Actinomycetes</taxon>
        <taxon>Mycobacteriales</taxon>
        <taxon>Nocardiaceae</taxon>
        <taxon>Nocardia</taxon>
    </lineage>
</organism>
<keyword evidence="7" id="KW-1185">Reference proteome</keyword>
<dbReference type="InterPro" id="IPR001647">
    <property type="entry name" value="HTH_TetR"/>
</dbReference>
<dbReference type="PANTHER" id="PTHR30055">
    <property type="entry name" value="HTH-TYPE TRANSCRIPTIONAL REGULATOR RUTR"/>
    <property type="match status" value="1"/>
</dbReference>
<dbReference type="InterPro" id="IPR009057">
    <property type="entry name" value="Homeodomain-like_sf"/>
</dbReference>
<evidence type="ECO:0000256" key="3">
    <source>
        <dbReference type="ARBA" id="ARBA00023163"/>
    </source>
</evidence>
<comment type="caution">
    <text evidence="6">The sequence shown here is derived from an EMBL/GenBank/DDBJ whole genome shotgun (WGS) entry which is preliminary data.</text>
</comment>
<dbReference type="Gene3D" id="1.10.357.10">
    <property type="entry name" value="Tetracycline Repressor, domain 2"/>
    <property type="match status" value="1"/>
</dbReference>